<organism evidence="1 2">
    <name type="scientific">Smallanthus sonchifolius</name>
    <dbReference type="NCBI Taxonomy" id="185202"/>
    <lineage>
        <taxon>Eukaryota</taxon>
        <taxon>Viridiplantae</taxon>
        <taxon>Streptophyta</taxon>
        <taxon>Embryophyta</taxon>
        <taxon>Tracheophyta</taxon>
        <taxon>Spermatophyta</taxon>
        <taxon>Magnoliopsida</taxon>
        <taxon>eudicotyledons</taxon>
        <taxon>Gunneridae</taxon>
        <taxon>Pentapetalae</taxon>
        <taxon>asterids</taxon>
        <taxon>campanulids</taxon>
        <taxon>Asterales</taxon>
        <taxon>Asteraceae</taxon>
        <taxon>Asteroideae</taxon>
        <taxon>Heliantheae alliance</taxon>
        <taxon>Millerieae</taxon>
        <taxon>Smallanthus</taxon>
    </lineage>
</organism>
<gene>
    <name evidence="1" type="ORF">L1987_55422</name>
</gene>
<reference evidence="2" key="1">
    <citation type="journal article" date="2022" name="Mol. Ecol. Resour.">
        <title>The genomes of chicory, endive, great burdock and yacon provide insights into Asteraceae palaeo-polyploidization history and plant inulin production.</title>
        <authorList>
            <person name="Fan W."/>
            <person name="Wang S."/>
            <person name="Wang H."/>
            <person name="Wang A."/>
            <person name="Jiang F."/>
            <person name="Liu H."/>
            <person name="Zhao H."/>
            <person name="Xu D."/>
            <person name="Zhang Y."/>
        </authorList>
    </citation>
    <scope>NUCLEOTIDE SEQUENCE [LARGE SCALE GENOMIC DNA]</scope>
    <source>
        <strain evidence="2">cv. Yunnan</strain>
    </source>
</reference>
<name>A0ACB9E9D7_9ASTR</name>
<keyword evidence="2" id="KW-1185">Reference proteome</keyword>
<evidence type="ECO:0000313" key="1">
    <source>
        <dbReference type="EMBL" id="KAI3755618.1"/>
    </source>
</evidence>
<accession>A0ACB9E9D7</accession>
<reference evidence="1 2" key="2">
    <citation type="journal article" date="2022" name="Mol. Ecol. Resour.">
        <title>The genomes of chicory, endive, great burdock and yacon provide insights into Asteraceae paleo-polyploidization history and plant inulin production.</title>
        <authorList>
            <person name="Fan W."/>
            <person name="Wang S."/>
            <person name="Wang H."/>
            <person name="Wang A."/>
            <person name="Jiang F."/>
            <person name="Liu H."/>
            <person name="Zhao H."/>
            <person name="Xu D."/>
            <person name="Zhang Y."/>
        </authorList>
    </citation>
    <scope>NUCLEOTIDE SEQUENCE [LARGE SCALE GENOMIC DNA]</scope>
    <source>
        <strain evidence="2">cv. Yunnan</strain>
        <tissue evidence="1">Leaves</tissue>
    </source>
</reference>
<dbReference type="EMBL" id="CM042035">
    <property type="protein sequence ID" value="KAI3755618.1"/>
    <property type="molecule type" value="Genomic_DNA"/>
</dbReference>
<protein>
    <submittedName>
        <fullName evidence="1">Uncharacterized protein</fullName>
    </submittedName>
</protein>
<evidence type="ECO:0000313" key="2">
    <source>
        <dbReference type="Proteomes" id="UP001056120"/>
    </source>
</evidence>
<proteinExistence type="predicted"/>
<comment type="caution">
    <text evidence="1">The sequence shown here is derived from an EMBL/GenBank/DDBJ whole genome shotgun (WGS) entry which is preliminary data.</text>
</comment>
<sequence>MDSEGTSDFSLYVEDFLKAFIKYGINAVDDLLDSTRRSDIVALKNYRNVQYFGEIGIGTPPQNFTVIFDTGSANLWIPSSKCSSSVCYLHSQYKSSESTTYKMNGKHEAIDYGSGSISGHLSEDNIIVGGIVVQDQEFIEATTDVGMNFLAGKFDGILGLGFKETSVGNVVPVWDNMVNQHLVKERVLSFWLNRKGDKDEGGEIIFGGVDPNHFKGMHTYIPITQKGYWQFDMGDILINGKHSGFCKSGCSAIADTGASLIAGPTTIINQINHAIGTNGLFTESCHLVVNLFGRVIFEVLAALVQPGILCLPFGPCPGDHNASVSIESVVDRSDDVGIPLCIICKLALRLIHEGILKSRNIILKFIGNLCNFIPIPVGASMVDCARLPYMPIISFTIGDKEFELSPNEYILKIGKGDAMQCISGFIPLDVPPPGGPLWVLGDVFMRRYHTVFDYENLRVGFAEAA</sequence>
<dbReference type="Proteomes" id="UP001056120">
    <property type="component" value="Linkage Group LG18"/>
</dbReference>